<keyword evidence="2" id="KW-0812">Transmembrane</keyword>
<evidence type="ECO:0000313" key="5">
    <source>
        <dbReference type="Proteomes" id="UP000005408"/>
    </source>
</evidence>
<keyword evidence="5" id="KW-1185">Reference proteome</keyword>
<feature type="compositionally biased region" description="Polar residues" evidence="1">
    <location>
        <begin position="404"/>
        <end position="414"/>
    </location>
</feature>
<protein>
    <submittedName>
        <fullName evidence="4">Uncharacterized protein</fullName>
    </submittedName>
</protein>
<keyword evidence="2" id="KW-1133">Transmembrane helix</keyword>
<reference evidence="4" key="1">
    <citation type="submission" date="2022-08" db="UniProtKB">
        <authorList>
            <consortium name="EnsemblMetazoa"/>
        </authorList>
    </citation>
    <scope>IDENTIFICATION</scope>
    <source>
        <strain evidence="4">05x7-T-G4-1.051#20</strain>
    </source>
</reference>
<dbReference type="AlphaFoldDB" id="A0A8W8KFE9"/>
<proteinExistence type="predicted"/>
<keyword evidence="3" id="KW-0732">Signal</keyword>
<evidence type="ECO:0000313" key="4">
    <source>
        <dbReference type="EnsemblMetazoa" id="G23668.1:cds"/>
    </source>
</evidence>
<accession>A0A8W8KFE9</accession>
<feature type="chain" id="PRO_5036504582" evidence="3">
    <location>
        <begin position="23"/>
        <end position="534"/>
    </location>
</feature>
<feature type="transmembrane region" description="Helical" evidence="2">
    <location>
        <begin position="491"/>
        <end position="514"/>
    </location>
</feature>
<evidence type="ECO:0000256" key="1">
    <source>
        <dbReference type="SAM" id="MobiDB-lite"/>
    </source>
</evidence>
<name>A0A8W8KFE9_MAGGI</name>
<feature type="compositionally biased region" description="Low complexity" evidence="1">
    <location>
        <begin position="415"/>
        <end position="454"/>
    </location>
</feature>
<evidence type="ECO:0000256" key="3">
    <source>
        <dbReference type="SAM" id="SignalP"/>
    </source>
</evidence>
<dbReference type="EnsemblMetazoa" id="G23668.1">
    <property type="protein sequence ID" value="G23668.1:cds"/>
    <property type="gene ID" value="G23668"/>
</dbReference>
<feature type="compositionally biased region" description="Polar residues" evidence="1">
    <location>
        <begin position="455"/>
        <end position="473"/>
    </location>
</feature>
<keyword evidence="2" id="KW-0472">Membrane</keyword>
<sequence>MTVAGHAVFLLLIVYFAALVKTDCTLTNKSGNCTTEAKKTSPLFDVEAQSNVSARVGLTSEMEEGCNELPLKVEVQIKASSQGNFIFPGGGITQRPDKTGSPYGGVVYKYKEDGSIRIMAPKHSMASGVALFTGGSAWEGVNRVTENLVGVRYRAWCRCNLPPPGFESPWTNINVFSKSFLEISHGLGLTPDMVIVQLRHGSSTSDWVSDVTGSMSTTEKGSRRSGLIYGYDSSKIRIWAPDNGSLFNTTDGWGLPKDHAAVLSGQVKVYAWNYLMNIRSKSVNINKSSSKSDLEVSLPEAVDVDKDIVYFTVSPTDGDNRGFLFPGISSVQNTDPTIQYGGVMYAYSTDKIRLWHPKLDSQHFLVYINNEWGRGNHVQSSESVVAKVSVWKAGQICLIPKNQRTTPKVTSVQSTTTTRTPTATARGTTAATRGTTAATRGTTAATRGTTALTGSFNKQTTSPPARGLGNTSARQKDKKGNWYDRSLTVPVIWLLGGGGLLLLILLIACTVCLCQSNSSDKSQTRVSPQENDQF</sequence>
<evidence type="ECO:0000256" key="2">
    <source>
        <dbReference type="SAM" id="Phobius"/>
    </source>
</evidence>
<feature type="region of interest" description="Disordered" evidence="1">
    <location>
        <begin position="404"/>
        <end position="477"/>
    </location>
</feature>
<feature type="signal peptide" evidence="3">
    <location>
        <begin position="1"/>
        <end position="22"/>
    </location>
</feature>
<dbReference type="Proteomes" id="UP000005408">
    <property type="component" value="Unassembled WGS sequence"/>
</dbReference>
<organism evidence="4 5">
    <name type="scientific">Magallana gigas</name>
    <name type="common">Pacific oyster</name>
    <name type="synonym">Crassostrea gigas</name>
    <dbReference type="NCBI Taxonomy" id="29159"/>
    <lineage>
        <taxon>Eukaryota</taxon>
        <taxon>Metazoa</taxon>
        <taxon>Spiralia</taxon>
        <taxon>Lophotrochozoa</taxon>
        <taxon>Mollusca</taxon>
        <taxon>Bivalvia</taxon>
        <taxon>Autobranchia</taxon>
        <taxon>Pteriomorphia</taxon>
        <taxon>Ostreida</taxon>
        <taxon>Ostreoidea</taxon>
        <taxon>Ostreidae</taxon>
        <taxon>Magallana</taxon>
    </lineage>
</organism>